<protein>
    <submittedName>
        <fullName evidence="2">Type VII secretion system (Wss) protein ESAT-6</fullName>
    </submittedName>
</protein>
<accession>A0A2N3VEB3</accession>
<sequence length="443" mass="43822">MAMRSISGRTDVDYVSVVEVFDNLSHAEIHSAVRQLDPAALAAAGETFLTTATGLGDGVEIAHGEIRAAIADGWRGAAAQQASDAVRDFEQAGRRIADVLTAVGVRLSQAGDAAESLRAAVAEPDGTQPDPAAALLDSEQAANNATITREAENARLDAVRAMETIYAGAFLPTGSGVPAFTGIATETGTVAAGVAAPGSAPAAGIAQASAVVASATTPATVTAATLPAGASPVVTTGTTSTSNGVPAANGTAATTGVAANGTTPATTSGAAATAPNQAPANAVKASTTSTTPPTTTAPGTMPVGARIRPATAGRVTPPAEETRSANTSAAGDATASDPATEAASESRQERDPSVSGGEAATGMGAGAIGGMMGGAIAAAEQSRPAGGPRPAQQAEELEDEEDEFLRFLEEEPTYLEPADEVNALIGRMEPTSPAVLGEWTERE</sequence>
<dbReference type="SUPFAM" id="SSF140453">
    <property type="entry name" value="EsxAB dimer-like"/>
    <property type="match status" value="1"/>
</dbReference>
<dbReference type="OrthoDB" id="4566777at2"/>
<evidence type="ECO:0000313" key="2">
    <source>
        <dbReference type="EMBL" id="PKV79957.1"/>
    </source>
</evidence>
<dbReference type="Proteomes" id="UP000233766">
    <property type="component" value="Unassembled WGS sequence"/>
</dbReference>
<evidence type="ECO:0000256" key="1">
    <source>
        <dbReference type="SAM" id="MobiDB-lite"/>
    </source>
</evidence>
<gene>
    <name evidence="2" type="ORF">ATK86_4373</name>
</gene>
<dbReference type="AlphaFoldDB" id="A0A2N3VEB3"/>
<feature type="region of interest" description="Disordered" evidence="1">
    <location>
        <begin position="378"/>
        <end position="402"/>
    </location>
</feature>
<dbReference type="RefSeq" id="WP_101465993.1">
    <property type="nucleotide sequence ID" value="NZ_PJMW01000002.1"/>
</dbReference>
<comment type="caution">
    <text evidence="2">The sequence shown here is derived from an EMBL/GenBank/DDBJ whole genome shotgun (WGS) entry which is preliminary data.</text>
</comment>
<dbReference type="EMBL" id="PJMW01000002">
    <property type="protein sequence ID" value="PKV79957.1"/>
    <property type="molecule type" value="Genomic_DNA"/>
</dbReference>
<organism evidence="2 3">
    <name type="scientific">Nocardia fluminea</name>
    <dbReference type="NCBI Taxonomy" id="134984"/>
    <lineage>
        <taxon>Bacteria</taxon>
        <taxon>Bacillati</taxon>
        <taxon>Actinomycetota</taxon>
        <taxon>Actinomycetes</taxon>
        <taxon>Mycobacteriales</taxon>
        <taxon>Nocardiaceae</taxon>
        <taxon>Nocardia</taxon>
    </lineage>
</organism>
<evidence type="ECO:0000313" key="3">
    <source>
        <dbReference type="Proteomes" id="UP000233766"/>
    </source>
</evidence>
<name>A0A2N3VEB3_9NOCA</name>
<dbReference type="Pfam" id="PF06013">
    <property type="entry name" value="WXG100"/>
    <property type="match status" value="1"/>
</dbReference>
<feature type="region of interest" description="Disordered" evidence="1">
    <location>
        <begin position="256"/>
        <end position="366"/>
    </location>
</feature>
<dbReference type="InterPro" id="IPR010310">
    <property type="entry name" value="T7SS_ESAT-6-like"/>
</dbReference>
<reference evidence="2 3" key="1">
    <citation type="submission" date="2017-12" db="EMBL/GenBank/DDBJ databases">
        <title>Sequencing the genomes of 1000 Actinobacteria strains.</title>
        <authorList>
            <person name="Klenk H.-P."/>
        </authorList>
    </citation>
    <scope>NUCLEOTIDE SEQUENCE [LARGE SCALE GENOMIC DNA]</scope>
    <source>
        <strain evidence="2 3">DSM 44489</strain>
    </source>
</reference>
<dbReference type="InterPro" id="IPR036689">
    <property type="entry name" value="ESAT-6-like_sf"/>
</dbReference>
<keyword evidence="3" id="KW-1185">Reference proteome</keyword>
<proteinExistence type="predicted"/>
<feature type="compositionally biased region" description="Low complexity" evidence="1">
    <location>
        <begin position="256"/>
        <end position="298"/>
    </location>
</feature>
<dbReference type="Gene3D" id="1.10.287.1060">
    <property type="entry name" value="ESAT-6-like"/>
    <property type="match status" value="1"/>
</dbReference>